<comment type="caution">
    <text evidence="1">The sequence shown here is derived from an EMBL/GenBank/DDBJ whole genome shotgun (WGS) entry which is preliminary data.</text>
</comment>
<dbReference type="AlphaFoldDB" id="A0ABD0QS00"/>
<dbReference type="EMBL" id="JAMKFB020000007">
    <property type="protein sequence ID" value="KAL0188818.1"/>
    <property type="molecule type" value="Genomic_DNA"/>
</dbReference>
<sequence>FSPSFAAFFTMEAAVPAGPVDPLGFEKVHASMYHVEPVALPSSPVCPVASSAASKPPQADTWDPLPALGVSQEAKEEEECLVDSQPICFSENPFLVANRKSKGRPPEERILSGPP</sequence>
<protein>
    <submittedName>
        <fullName evidence="1">Uncharacterized protein</fullName>
    </submittedName>
</protein>
<keyword evidence="2" id="KW-1185">Reference proteome</keyword>
<evidence type="ECO:0000313" key="1">
    <source>
        <dbReference type="EMBL" id="KAL0188818.1"/>
    </source>
</evidence>
<proteinExistence type="predicted"/>
<gene>
    <name evidence="1" type="ORF">M9458_015917</name>
</gene>
<feature type="non-terminal residue" evidence="1">
    <location>
        <position position="115"/>
    </location>
</feature>
<evidence type="ECO:0000313" key="2">
    <source>
        <dbReference type="Proteomes" id="UP001529510"/>
    </source>
</evidence>
<dbReference type="Proteomes" id="UP001529510">
    <property type="component" value="Unassembled WGS sequence"/>
</dbReference>
<reference evidence="1 2" key="1">
    <citation type="submission" date="2024-05" db="EMBL/GenBank/DDBJ databases">
        <title>Genome sequencing and assembly of Indian major carp, Cirrhinus mrigala (Hamilton, 1822).</title>
        <authorList>
            <person name="Mohindra V."/>
            <person name="Chowdhury L.M."/>
            <person name="Lal K."/>
            <person name="Jena J.K."/>
        </authorList>
    </citation>
    <scope>NUCLEOTIDE SEQUENCE [LARGE SCALE GENOMIC DNA]</scope>
    <source>
        <strain evidence="1">CM1030</strain>
        <tissue evidence="1">Blood</tissue>
    </source>
</reference>
<organism evidence="1 2">
    <name type="scientific">Cirrhinus mrigala</name>
    <name type="common">Mrigala</name>
    <dbReference type="NCBI Taxonomy" id="683832"/>
    <lineage>
        <taxon>Eukaryota</taxon>
        <taxon>Metazoa</taxon>
        <taxon>Chordata</taxon>
        <taxon>Craniata</taxon>
        <taxon>Vertebrata</taxon>
        <taxon>Euteleostomi</taxon>
        <taxon>Actinopterygii</taxon>
        <taxon>Neopterygii</taxon>
        <taxon>Teleostei</taxon>
        <taxon>Ostariophysi</taxon>
        <taxon>Cypriniformes</taxon>
        <taxon>Cyprinidae</taxon>
        <taxon>Labeoninae</taxon>
        <taxon>Labeonini</taxon>
        <taxon>Cirrhinus</taxon>
    </lineage>
</organism>
<feature type="non-terminal residue" evidence="1">
    <location>
        <position position="1"/>
    </location>
</feature>
<accession>A0ABD0QS00</accession>
<name>A0ABD0QS00_CIRMR</name>